<dbReference type="EC" id="2.7.7.13" evidence="3"/>
<evidence type="ECO:0000256" key="2">
    <source>
        <dbReference type="ARBA" id="ARBA00006115"/>
    </source>
</evidence>
<dbReference type="UniPathway" id="UPA00126">
    <property type="reaction ID" value="UER00930"/>
</dbReference>
<dbReference type="EMBL" id="LR134117">
    <property type="protein sequence ID" value="VDZ65150.1"/>
    <property type="molecule type" value="Genomic_DNA"/>
</dbReference>
<dbReference type="InterPro" id="IPR029044">
    <property type="entry name" value="Nucleotide-diphossugar_trans"/>
</dbReference>
<dbReference type="Proteomes" id="UP000281391">
    <property type="component" value="Chromosome"/>
</dbReference>
<evidence type="ECO:0000256" key="5">
    <source>
        <dbReference type="ARBA" id="ARBA00022695"/>
    </source>
</evidence>
<evidence type="ECO:0000313" key="13">
    <source>
        <dbReference type="EMBL" id="VDZ65150.1"/>
    </source>
</evidence>
<dbReference type="InterPro" id="IPR049577">
    <property type="entry name" value="GMPP_N"/>
</dbReference>
<dbReference type="InterPro" id="IPR001538">
    <property type="entry name" value="Man6P_isomerase-2_C"/>
</dbReference>
<dbReference type="InterPro" id="IPR011051">
    <property type="entry name" value="RmlC_Cupin_sf"/>
</dbReference>
<dbReference type="AlphaFoldDB" id="A0A447L1X3"/>
<dbReference type="GO" id="GO:0000271">
    <property type="term" value="P:polysaccharide biosynthetic process"/>
    <property type="evidence" value="ECO:0007669"/>
    <property type="project" value="InterPro"/>
</dbReference>
<dbReference type="PANTHER" id="PTHR46390:SF1">
    <property type="entry name" value="MANNOSE-1-PHOSPHATE GUANYLYLTRANSFERASE"/>
    <property type="match status" value="1"/>
</dbReference>
<evidence type="ECO:0000256" key="7">
    <source>
        <dbReference type="ARBA" id="ARBA00023134"/>
    </source>
</evidence>
<dbReference type="NCBIfam" id="TIGR01479">
    <property type="entry name" value="GMP_PMI"/>
    <property type="match status" value="1"/>
</dbReference>
<dbReference type="Pfam" id="PF01050">
    <property type="entry name" value="MannoseP_isomer"/>
    <property type="match status" value="1"/>
</dbReference>
<name>A0A447L1X3_SEROD</name>
<evidence type="ECO:0000256" key="1">
    <source>
        <dbReference type="ARBA" id="ARBA00004823"/>
    </source>
</evidence>
<dbReference type="InterPro" id="IPR014710">
    <property type="entry name" value="RmlC-like_jellyroll"/>
</dbReference>
<dbReference type="InterPro" id="IPR054566">
    <property type="entry name" value="ManC/GMP-like_b-helix"/>
</dbReference>
<feature type="domain" description="MannoseP isomerase/GMP-like beta-helix" evidence="12">
    <location>
        <begin position="301"/>
        <end position="348"/>
    </location>
</feature>
<keyword evidence="6" id="KW-0547">Nucleotide-binding</keyword>
<dbReference type="SUPFAM" id="SSF51182">
    <property type="entry name" value="RmlC-like cupins"/>
    <property type="match status" value="1"/>
</dbReference>
<evidence type="ECO:0000259" key="11">
    <source>
        <dbReference type="Pfam" id="PF01050"/>
    </source>
</evidence>
<evidence type="ECO:0000259" key="12">
    <source>
        <dbReference type="Pfam" id="PF22640"/>
    </source>
</evidence>
<evidence type="ECO:0000256" key="9">
    <source>
        <dbReference type="RuleBase" id="RU004190"/>
    </source>
</evidence>
<evidence type="ECO:0000256" key="3">
    <source>
        <dbReference type="ARBA" id="ARBA00012387"/>
    </source>
</evidence>
<dbReference type="Pfam" id="PF00483">
    <property type="entry name" value="NTP_transferase"/>
    <property type="match status" value="1"/>
</dbReference>
<gene>
    <name evidence="13" type="primary">manC1</name>
    <name evidence="13" type="ORF">NCTC11214_05329</name>
</gene>
<dbReference type="GO" id="GO:0004475">
    <property type="term" value="F:mannose-1-phosphate guanylyltransferase (GTP) activity"/>
    <property type="evidence" value="ECO:0007669"/>
    <property type="project" value="UniProtKB-EC"/>
</dbReference>
<keyword evidence="4 13" id="KW-0808">Transferase</keyword>
<sequence>MSNLYPVIMAGGTGSRLWPLSRELFPKQFLALCNEFSMLQSTVMRLQGLEIMSPLVICNEEHRFIVAEQLRQITQLSHNIILEPVGRNTAPAIALAALQAVSNGDDPILLVLAADHVIQDEAIFRDAVNQAIPYAEAGKLATFGIVPTGPETGYGYIQQGARIDESAISGVARFVEKPDLETAQQYLDSGEYLWNSGMFLFKASRYLEELERFRPDILEACQKSLAHLTPDMDFVRVDREAFIACPDESVDYAVMEKTADAVVVPLDAGWNDVGSWSALWEISEKDVKGNSTFGDVLEHNCSNNYIRADHKLVATVGVDNLVVVETKDAVLIANKDCVQDVKEIVNQLKRQKRPESKQHREVYRPWGKHDAIAQGERFQVRRITVKPGEKLSLQMHHHRSEHWVVVSGTAKVHTDGKTQLISENESIYIPLGVVHALENPGKINLDLIEIQSGTYLGEDDIIRVESVDQHK</sequence>
<evidence type="ECO:0000256" key="8">
    <source>
        <dbReference type="ARBA" id="ARBA00047343"/>
    </source>
</evidence>
<dbReference type="InterPro" id="IPR005835">
    <property type="entry name" value="NTP_transferase_dom"/>
</dbReference>
<dbReference type="FunFam" id="2.60.120.10:FF:000032">
    <property type="entry name" value="Mannose-1-phosphate guanylyltransferase/mannose-6-phosphate isomerase"/>
    <property type="match status" value="1"/>
</dbReference>
<evidence type="ECO:0000256" key="6">
    <source>
        <dbReference type="ARBA" id="ARBA00022741"/>
    </source>
</evidence>
<comment type="pathway">
    <text evidence="1">Nucleotide-sugar biosynthesis; GDP-alpha-D-mannose biosynthesis; GDP-alpha-D-mannose from alpha-D-mannose 1-phosphate (GTP route): step 1/1.</text>
</comment>
<organism evidence="13 14">
    <name type="scientific">Serratia odorifera</name>
    <dbReference type="NCBI Taxonomy" id="618"/>
    <lineage>
        <taxon>Bacteria</taxon>
        <taxon>Pseudomonadati</taxon>
        <taxon>Pseudomonadota</taxon>
        <taxon>Gammaproteobacteria</taxon>
        <taxon>Enterobacterales</taxon>
        <taxon>Yersiniaceae</taxon>
        <taxon>Serratia</taxon>
    </lineage>
</organism>
<dbReference type="CDD" id="cd02213">
    <property type="entry name" value="cupin_PMI_typeII_C"/>
    <property type="match status" value="1"/>
</dbReference>
<dbReference type="PANTHER" id="PTHR46390">
    <property type="entry name" value="MANNOSE-1-PHOSPHATE GUANYLYLTRANSFERASE"/>
    <property type="match status" value="1"/>
</dbReference>
<accession>A0A447L1X3</accession>
<dbReference type="CDD" id="cd02509">
    <property type="entry name" value="GDP-M1P_Guanylyltransferase"/>
    <property type="match status" value="1"/>
</dbReference>
<dbReference type="KEGG" id="sof:NCTC11214_05329"/>
<proteinExistence type="inferred from homology"/>
<dbReference type="GO" id="GO:0005525">
    <property type="term" value="F:GTP binding"/>
    <property type="evidence" value="ECO:0007669"/>
    <property type="project" value="UniProtKB-KW"/>
</dbReference>
<keyword evidence="5 13" id="KW-0548">Nucleotidyltransferase</keyword>
<dbReference type="InterPro" id="IPR006375">
    <property type="entry name" value="Man1P_GuaTrfase/Man6P_Isoase"/>
</dbReference>
<feature type="domain" description="Mannose-6-phosphate isomerase type II C-terminal" evidence="11">
    <location>
        <begin position="352"/>
        <end position="465"/>
    </location>
</feature>
<comment type="similarity">
    <text evidence="2 9">Belongs to the mannose-6-phosphate isomerase type 2 family.</text>
</comment>
<dbReference type="Pfam" id="PF22640">
    <property type="entry name" value="ManC_GMP_beta-helix"/>
    <property type="match status" value="1"/>
</dbReference>
<evidence type="ECO:0000313" key="14">
    <source>
        <dbReference type="Proteomes" id="UP000281391"/>
    </source>
</evidence>
<dbReference type="Gene3D" id="3.90.550.10">
    <property type="entry name" value="Spore Coat Polysaccharide Biosynthesis Protein SpsA, Chain A"/>
    <property type="match status" value="1"/>
</dbReference>
<dbReference type="Gene3D" id="2.60.120.10">
    <property type="entry name" value="Jelly Rolls"/>
    <property type="match status" value="1"/>
</dbReference>
<evidence type="ECO:0000256" key="4">
    <source>
        <dbReference type="ARBA" id="ARBA00022679"/>
    </source>
</evidence>
<protein>
    <recommendedName>
        <fullName evidence="3">mannose-1-phosphate guanylyltransferase</fullName>
        <ecNumber evidence="3">2.7.7.13</ecNumber>
    </recommendedName>
</protein>
<reference evidence="13 14" key="1">
    <citation type="submission" date="2018-12" db="EMBL/GenBank/DDBJ databases">
        <authorList>
            <consortium name="Pathogen Informatics"/>
        </authorList>
    </citation>
    <scope>NUCLEOTIDE SEQUENCE [LARGE SCALE GENOMIC DNA]</scope>
    <source>
        <strain evidence="13 14">NCTC11214</strain>
    </source>
</reference>
<comment type="catalytic activity">
    <reaction evidence="8">
        <text>alpha-D-mannose 1-phosphate + GTP + H(+) = GDP-alpha-D-mannose + diphosphate</text>
        <dbReference type="Rhea" id="RHEA:15229"/>
        <dbReference type="ChEBI" id="CHEBI:15378"/>
        <dbReference type="ChEBI" id="CHEBI:33019"/>
        <dbReference type="ChEBI" id="CHEBI:37565"/>
        <dbReference type="ChEBI" id="CHEBI:57527"/>
        <dbReference type="ChEBI" id="CHEBI:58409"/>
        <dbReference type="EC" id="2.7.7.13"/>
    </reaction>
</comment>
<keyword evidence="7" id="KW-0342">GTP-binding</keyword>
<evidence type="ECO:0000259" key="10">
    <source>
        <dbReference type="Pfam" id="PF00483"/>
    </source>
</evidence>
<dbReference type="GO" id="GO:0009298">
    <property type="term" value="P:GDP-mannose biosynthetic process"/>
    <property type="evidence" value="ECO:0007669"/>
    <property type="project" value="UniProtKB-UniPathway"/>
</dbReference>
<dbReference type="SUPFAM" id="SSF53448">
    <property type="entry name" value="Nucleotide-diphospho-sugar transferases"/>
    <property type="match status" value="1"/>
</dbReference>
<feature type="domain" description="Nucleotidyl transferase" evidence="10">
    <location>
        <begin position="6"/>
        <end position="287"/>
    </location>
</feature>
<dbReference type="InterPro" id="IPR051161">
    <property type="entry name" value="Mannose-6P_isomerase_type2"/>
</dbReference>
<dbReference type="FunFam" id="3.90.550.10:FF:000046">
    <property type="entry name" value="Mannose-1-phosphate guanylyltransferase (GDP)"/>
    <property type="match status" value="1"/>
</dbReference>